<dbReference type="Proteomes" id="UP001501116">
    <property type="component" value="Unassembled WGS sequence"/>
</dbReference>
<keyword evidence="2" id="KW-0238">DNA-binding</keyword>
<evidence type="ECO:0000256" key="1">
    <source>
        <dbReference type="ARBA" id="ARBA00023015"/>
    </source>
</evidence>
<dbReference type="PRINTS" id="PR00035">
    <property type="entry name" value="HTHGNTR"/>
</dbReference>
<dbReference type="SUPFAM" id="SSF46785">
    <property type="entry name" value="Winged helix' DNA-binding domain"/>
    <property type="match status" value="1"/>
</dbReference>
<dbReference type="InterPro" id="IPR050679">
    <property type="entry name" value="Bact_HTH_transcr_reg"/>
</dbReference>
<evidence type="ECO:0000256" key="2">
    <source>
        <dbReference type="ARBA" id="ARBA00023125"/>
    </source>
</evidence>
<protein>
    <submittedName>
        <fullName evidence="5">GntR family transcriptional regulator</fullName>
    </submittedName>
</protein>
<dbReference type="SMART" id="SM00866">
    <property type="entry name" value="UTRA"/>
    <property type="match status" value="1"/>
</dbReference>
<feature type="domain" description="HTH gntR-type" evidence="4">
    <location>
        <begin position="2"/>
        <end position="72"/>
    </location>
</feature>
<evidence type="ECO:0000313" key="5">
    <source>
        <dbReference type="EMBL" id="GAA1982765.1"/>
    </source>
</evidence>
<dbReference type="SMART" id="SM00345">
    <property type="entry name" value="HTH_GNTR"/>
    <property type="match status" value="1"/>
</dbReference>
<evidence type="ECO:0000313" key="6">
    <source>
        <dbReference type="Proteomes" id="UP001501116"/>
    </source>
</evidence>
<evidence type="ECO:0000256" key="3">
    <source>
        <dbReference type="ARBA" id="ARBA00023163"/>
    </source>
</evidence>
<keyword evidence="3" id="KW-0804">Transcription</keyword>
<comment type="caution">
    <text evidence="5">The sequence shown here is derived from an EMBL/GenBank/DDBJ whole genome shotgun (WGS) entry which is preliminary data.</text>
</comment>
<dbReference type="InterPro" id="IPR011663">
    <property type="entry name" value="UTRA"/>
</dbReference>
<dbReference type="Gene3D" id="3.40.1410.10">
    <property type="entry name" value="Chorismate lyase-like"/>
    <property type="match status" value="1"/>
</dbReference>
<dbReference type="InterPro" id="IPR036388">
    <property type="entry name" value="WH-like_DNA-bd_sf"/>
</dbReference>
<name>A0ABN2SBH1_9PSEU</name>
<dbReference type="InterPro" id="IPR036390">
    <property type="entry name" value="WH_DNA-bd_sf"/>
</dbReference>
<keyword evidence="6" id="KW-1185">Reference proteome</keyword>
<organism evidence="5 6">
    <name type="scientific">Amycolatopsis minnesotensis</name>
    <dbReference type="NCBI Taxonomy" id="337894"/>
    <lineage>
        <taxon>Bacteria</taxon>
        <taxon>Bacillati</taxon>
        <taxon>Actinomycetota</taxon>
        <taxon>Actinomycetes</taxon>
        <taxon>Pseudonocardiales</taxon>
        <taxon>Pseudonocardiaceae</taxon>
        <taxon>Amycolatopsis</taxon>
    </lineage>
</organism>
<accession>A0ABN2SBH1</accession>
<dbReference type="InterPro" id="IPR000524">
    <property type="entry name" value="Tscrpt_reg_HTH_GntR"/>
</dbReference>
<dbReference type="InterPro" id="IPR028978">
    <property type="entry name" value="Chorismate_lyase_/UTRA_dom_sf"/>
</dbReference>
<dbReference type="CDD" id="cd07377">
    <property type="entry name" value="WHTH_GntR"/>
    <property type="match status" value="1"/>
</dbReference>
<dbReference type="PANTHER" id="PTHR44846">
    <property type="entry name" value="MANNOSYL-D-GLYCERATE TRANSPORT/METABOLISM SYSTEM REPRESSOR MNGR-RELATED"/>
    <property type="match status" value="1"/>
</dbReference>
<dbReference type="Gene3D" id="1.10.10.10">
    <property type="entry name" value="Winged helix-like DNA-binding domain superfamily/Winged helix DNA-binding domain"/>
    <property type="match status" value="1"/>
</dbReference>
<keyword evidence="1" id="KW-0805">Transcription regulation</keyword>
<proteinExistence type="predicted"/>
<dbReference type="EMBL" id="BAAANN010000037">
    <property type="protein sequence ID" value="GAA1982765.1"/>
    <property type="molecule type" value="Genomic_DNA"/>
</dbReference>
<sequence>MTSLAPGKTGEIRARLLDLVDLLPEGAPLPSERELASRWQVARMTLRRAMDDLVLQELLVRRQGSGTFTSRPKVSRRLGMTSFSEEMRRRGMRPASRTLELRRHRADRARCQQLRIPAGDVVVEFVRLRLADDAPMALERTTVPERYVPGLSIADLQSSWYELLATKYRTDIVSGTCQLEPAMPDRRTAEQLRIPLTQPCMRIRGISLDARGRVMEYCEAMYRGDRYTITAELHRPARPTARRAIS</sequence>
<dbReference type="RefSeq" id="WP_344428893.1">
    <property type="nucleotide sequence ID" value="NZ_BAAANN010000037.1"/>
</dbReference>
<dbReference type="Pfam" id="PF07702">
    <property type="entry name" value="UTRA"/>
    <property type="match status" value="1"/>
</dbReference>
<dbReference type="PANTHER" id="PTHR44846:SF1">
    <property type="entry name" value="MANNOSYL-D-GLYCERATE TRANSPORT_METABOLISM SYSTEM REPRESSOR MNGR-RELATED"/>
    <property type="match status" value="1"/>
</dbReference>
<reference evidence="5 6" key="1">
    <citation type="journal article" date="2019" name="Int. J. Syst. Evol. Microbiol.">
        <title>The Global Catalogue of Microorganisms (GCM) 10K type strain sequencing project: providing services to taxonomists for standard genome sequencing and annotation.</title>
        <authorList>
            <consortium name="The Broad Institute Genomics Platform"/>
            <consortium name="The Broad Institute Genome Sequencing Center for Infectious Disease"/>
            <person name="Wu L."/>
            <person name="Ma J."/>
        </authorList>
    </citation>
    <scope>NUCLEOTIDE SEQUENCE [LARGE SCALE GENOMIC DNA]</scope>
    <source>
        <strain evidence="5 6">JCM 14545</strain>
    </source>
</reference>
<dbReference type="PROSITE" id="PS50949">
    <property type="entry name" value="HTH_GNTR"/>
    <property type="match status" value="1"/>
</dbReference>
<dbReference type="SUPFAM" id="SSF64288">
    <property type="entry name" value="Chorismate lyase-like"/>
    <property type="match status" value="1"/>
</dbReference>
<gene>
    <name evidence="5" type="ORF">GCM10009754_69670</name>
</gene>
<evidence type="ECO:0000259" key="4">
    <source>
        <dbReference type="PROSITE" id="PS50949"/>
    </source>
</evidence>
<dbReference type="Pfam" id="PF00392">
    <property type="entry name" value="GntR"/>
    <property type="match status" value="1"/>
</dbReference>